<feature type="transmembrane region" description="Helical" evidence="12">
    <location>
        <begin position="484"/>
        <end position="509"/>
    </location>
</feature>
<evidence type="ECO:0000256" key="4">
    <source>
        <dbReference type="ARBA" id="ARBA00022475"/>
    </source>
</evidence>
<dbReference type="RefSeq" id="WP_121303019.1">
    <property type="nucleotide sequence ID" value="NZ_RBWW01000001.1"/>
</dbReference>
<evidence type="ECO:0000256" key="11">
    <source>
        <dbReference type="ARBA" id="ARBA00023136"/>
    </source>
</evidence>
<keyword evidence="14" id="KW-1185">Reference proteome</keyword>
<keyword evidence="8" id="KW-0630">Potassium</keyword>
<evidence type="ECO:0000313" key="13">
    <source>
        <dbReference type="EMBL" id="RKS82495.1"/>
    </source>
</evidence>
<dbReference type="GO" id="GO:0015379">
    <property type="term" value="F:potassium:chloride symporter activity"/>
    <property type="evidence" value="ECO:0007669"/>
    <property type="project" value="InterPro"/>
</dbReference>
<feature type="transmembrane region" description="Helical" evidence="12">
    <location>
        <begin position="449"/>
        <end position="472"/>
    </location>
</feature>
<evidence type="ECO:0000256" key="10">
    <source>
        <dbReference type="ARBA" id="ARBA00023065"/>
    </source>
</evidence>
<feature type="transmembrane region" description="Helical" evidence="12">
    <location>
        <begin position="249"/>
        <end position="272"/>
    </location>
</feature>
<name>A0A495R582_9EURY</name>
<keyword evidence="11 12" id="KW-0472">Membrane</keyword>
<dbReference type="PANTHER" id="PTHR32024">
    <property type="entry name" value="TRK SYSTEM POTASSIUM UPTAKE PROTEIN TRKG-RELATED"/>
    <property type="match status" value="1"/>
</dbReference>
<evidence type="ECO:0000256" key="6">
    <source>
        <dbReference type="ARBA" id="ARBA00022538"/>
    </source>
</evidence>
<dbReference type="GO" id="GO:0005886">
    <property type="term" value="C:plasma membrane"/>
    <property type="evidence" value="ECO:0007669"/>
    <property type="project" value="UniProtKB-SubCell"/>
</dbReference>
<keyword evidence="4" id="KW-1003">Cell membrane</keyword>
<evidence type="ECO:0000256" key="3">
    <source>
        <dbReference type="ARBA" id="ARBA00022448"/>
    </source>
</evidence>
<feature type="transmembrane region" description="Helical" evidence="12">
    <location>
        <begin position="190"/>
        <end position="211"/>
    </location>
</feature>
<dbReference type="InterPro" id="IPR004772">
    <property type="entry name" value="TrkH"/>
</dbReference>
<evidence type="ECO:0000313" key="14">
    <source>
        <dbReference type="Proteomes" id="UP000268233"/>
    </source>
</evidence>
<sequence length="511" mass="54817">MSVRVDWRQSVALTGTVIKYLAVAMLVPLGISLLYGEDTVVFLISIAIAIVVGLALEQVSDSHELGPREALLFVGLSWGAVAVIGAIPYVIAGYGTESALGEPVNALFESMSGFTTTGATATDEISFARHSHALLMWRQLTQWLGGMGIIVLMVAILPEAAVNGAQLIESEAPGPELQKLTPKIAETARLLWLFYLGFTVLYILILLGLHYTGYAPNMDAYNAVAHGFTTLPTGGFSPQAESIAYFSPAVQWAVIPFMLIAGMNFALFYLLLQDEYAAFLQDRELQAYLGANAGVAVILWGLLFTGSAPPLELGGITQGALENSLRQATFQVASLLNSTGYATSNFAEWGNTAQGVLLFAMFIGGSAGSTGGGVKIVRWLVVLKSIRRQLFTTAHPSAVRPVRLGGQVIDEDVINAIYGFTLLYLLTFGIATVFLLLDAGRVGLELTVFEAISASLATIGNIGPGFGFLGPFGTYELFPETSKLLMIFLMWIGRLEIIPVFVLFTGAFWNE</sequence>
<proteinExistence type="inferred from homology"/>
<dbReference type="PANTHER" id="PTHR32024:SF2">
    <property type="entry name" value="TRK SYSTEM POTASSIUM UPTAKE PROTEIN TRKG-RELATED"/>
    <property type="match status" value="1"/>
</dbReference>
<accession>A0A495R582</accession>
<feature type="transmembrane region" description="Helical" evidence="12">
    <location>
        <begin position="140"/>
        <end position="157"/>
    </location>
</feature>
<evidence type="ECO:0000256" key="2">
    <source>
        <dbReference type="ARBA" id="ARBA00009137"/>
    </source>
</evidence>
<dbReference type="PIRSF" id="PIRSF006247">
    <property type="entry name" value="TrkH"/>
    <property type="match status" value="1"/>
</dbReference>
<feature type="transmembrane region" description="Helical" evidence="12">
    <location>
        <begin position="413"/>
        <end position="437"/>
    </location>
</feature>
<dbReference type="Pfam" id="PF02386">
    <property type="entry name" value="TrkH"/>
    <property type="match status" value="1"/>
</dbReference>
<evidence type="ECO:0000256" key="7">
    <source>
        <dbReference type="ARBA" id="ARBA00022692"/>
    </source>
</evidence>
<dbReference type="AlphaFoldDB" id="A0A495R582"/>
<dbReference type="InterPro" id="IPR003445">
    <property type="entry name" value="Cat_transpt"/>
</dbReference>
<feature type="transmembrane region" description="Helical" evidence="12">
    <location>
        <begin position="356"/>
        <end position="381"/>
    </location>
</feature>
<gene>
    <name evidence="13" type="ORF">BDK61_1803</name>
</gene>
<keyword evidence="10" id="KW-0406">Ion transport</keyword>
<evidence type="ECO:0000256" key="5">
    <source>
        <dbReference type="ARBA" id="ARBA00022519"/>
    </source>
</evidence>
<protein>
    <submittedName>
        <fullName evidence="13">Trk system potassium uptake protein TrkH</fullName>
    </submittedName>
</protein>
<evidence type="ECO:0000256" key="8">
    <source>
        <dbReference type="ARBA" id="ARBA00022958"/>
    </source>
</evidence>
<feature type="transmembrane region" description="Helical" evidence="12">
    <location>
        <begin position="40"/>
        <end position="59"/>
    </location>
</feature>
<dbReference type="Proteomes" id="UP000268233">
    <property type="component" value="Unassembled WGS sequence"/>
</dbReference>
<evidence type="ECO:0000256" key="12">
    <source>
        <dbReference type="SAM" id="Phobius"/>
    </source>
</evidence>
<evidence type="ECO:0000256" key="9">
    <source>
        <dbReference type="ARBA" id="ARBA00022989"/>
    </source>
</evidence>
<feature type="transmembrane region" description="Helical" evidence="12">
    <location>
        <begin position="284"/>
        <end position="303"/>
    </location>
</feature>
<dbReference type="EMBL" id="RBWW01000001">
    <property type="protein sequence ID" value="RKS82495.1"/>
    <property type="molecule type" value="Genomic_DNA"/>
</dbReference>
<organism evidence="13 14">
    <name type="scientific">Haloarcula quadrata</name>
    <dbReference type="NCBI Taxonomy" id="182779"/>
    <lineage>
        <taxon>Archaea</taxon>
        <taxon>Methanobacteriati</taxon>
        <taxon>Methanobacteriota</taxon>
        <taxon>Stenosarchaea group</taxon>
        <taxon>Halobacteria</taxon>
        <taxon>Halobacteriales</taxon>
        <taxon>Haloarculaceae</taxon>
        <taxon>Haloarcula</taxon>
    </lineage>
</organism>
<feature type="transmembrane region" description="Helical" evidence="12">
    <location>
        <begin position="71"/>
        <end position="91"/>
    </location>
</feature>
<keyword evidence="7 12" id="KW-0812">Transmembrane</keyword>
<feature type="transmembrane region" description="Helical" evidence="12">
    <location>
        <begin position="12"/>
        <end position="34"/>
    </location>
</feature>
<keyword evidence="5" id="KW-0997">Cell inner membrane</keyword>
<comment type="caution">
    <text evidence="13">The sequence shown here is derived from an EMBL/GenBank/DDBJ whole genome shotgun (WGS) entry which is preliminary data.</text>
</comment>
<comment type="subcellular location">
    <subcellularLocation>
        <location evidence="1">Cell inner membrane</location>
        <topology evidence="1">Multi-pass membrane protein</topology>
    </subcellularLocation>
</comment>
<evidence type="ECO:0000256" key="1">
    <source>
        <dbReference type="ARBA" id="ARBA00004429"/>
    </source>
</evidence>
<reference evidence="13 14" key="1">
    <citation type="submission" date="2018-10" db="EMBL/GenBank/DDBJ databases">
        <title>Genomic Encyclopedia of Archaeal and Bacterial Type Strains, Phase II (KMG-II): from individual species to whole genera.</title>
        <authorList>
            <person name="Goeker M."/>
        </authorList>
    </citation>
    <scope>NUCLEOTIDE SEQUENCE [LARGE SCALE GENOMIC DNA]</scope>
    <source>
        <strain evidence="13 14">DSM 11927</strain>
    </source>
</reference>
<keyword evidence="3" id="KW-0813">Transport</keyword>
<keyword evidence="6" id="KW-0633">Potassium transport</keyword>
<comment type="similarity">
    <text evidence="2">Belongs to the TrkH potassium transport family.</text>
</comment>
<keyword evidence="9 12" id="KW-1133">Transmembrane helix</keyword>